<dbReference type="AlphaFoldDB" id="A0A7J3UXE3"/>
<gene>
    <name evidence="2" type="ORF">ENL91_00040</name>
</gene>
<dbReference type="GO" id="GO:0000428">
    <property type="term" value="C:DNA-directed RNA polymerase complex"/>
    <property type="evidence" value="ECO:0007669"/>
    <property type="project" value="UniProtKB-KW"/>
</dbReference>
<dbReference type="EMBL" id="DRVT01000002">
    <property type="protein sequence ID" value="HHI48546.1"/>
    <property type="molecule type" value="Genomic_DNA"/>
</dbReference>
<evidence type="ECO:0000259" key="1">
    <source>
        <dbReference type="Pfam" id="PF23477"/>
    </source>
</evidence>
<dbReference type="InterPro" id="IPR026363">
    <property type="entry name" value="CxxC-x17-CxxC_dom"/>
</dbReference>
<dbReference type="NCBIfam" id="TIGR04272">
    <property type="entry name" value="cxxc_cxxc_Mbark"/>
    <property type="match status" value="1"/>
</dbReference>
<organism evidence="2">
    <name type="scientific">Candidatus Methanosuratincola petrocarbonis</name>
    <name type="common">ex Vanwonterghem et al. 2016</name>
    <dbReference type="NCBI Taxonomy" id="1867261"/>
    <lineage>
        <taxon>Archaea</taxon>
        <taxon>Thermoproteota</taxon>
        <taxon>Methanosuratincolia</taxon>
        <taxon>Candidatus Methanomethylicales</taxon>
        <taxon>Candidatus Methanomethylicaceae</taxon>
        <taxon>Candidatus Methanosuratincola (ex Vanwonterghem et al. 2016)</taxon>
    </lineage>
</organism>
<comment type="caution">
    <text evidence="2">The sequence shown here is derived from an EMBL/GenBank/DDBJ whole genome shotgun (WGS) entry which is preliminary data.</text>
</comment>
<evidence type="ECO:0000313" key="2">
    <source>
        <dbReference type="EMBL" id="HHI48546.1"/>
    </source>
</evidence>
<name>A0A7J3UXE3_9CREN</name>
<protein>
    <submittedName>
        <fullName evidence="2">DNA-directed RNA polymerase</fullName>
    </submittedName>
</protein>
<keyword evidence="2" id="KW-0804">Transcription</keyword>
<keyword evidence="2" id="KW-0240">DNA-directed RNA polymerase</keyword>
<sequence>MASREMYKAVCSECGQECEVPFKPDGTRPVYCRDCYAKRRGPRRR</sequence>
<accession>A0A7J3UXE3</accession>
<dbReference type="Pfam" id="PF23477">
    <property type="entry name" value="zf_Tbcl_2"/>
    <property type="match status" value="1"/>
</dbReference>
<proteinExistence type="predicted"/>
<feature type="domain" description="CxxC-x17-CxxC" evidence="1">
    <location>
        <begin position="4"/>
        <end position="40"/>
    </location>
</feature>
<reference evidence="2" key="1">
    <citation type="journal article" date="2020" name="mSystems">
        <title>Genome- and Community-Level Interaction Insights into Carbon Utilization and Element Cycling Functions of Hydrothermarchaeota in Hydrothermal Sediment.</title>
        <authorList>
            <person name="Zhou Z."/>
            <person name="Liu Y."/>
            <person name="Xu W."/>
            <person name="Pan J."/>
            <person name="Luo Z.H."/>
            <person name="Li M."/>
        </authorList>
    </citation>
    <scope>NUCLEOTIDE SEQUENCE [LARGE SCALE GENOMIC DNA]</scope>
    <source>
        <strain evidence="2">SpSt-1038</strain>
    </source>
</reference>